<evidence type="ECO:0000313" key="9">
    <source>
        <dbReference type="EMBL" id="MBO1322600.1"/>
    </source>
</evidence>
<dbReference type="PRINTS" id="PR00952">
    <property type="entry name" value="TYPE3IMQPROT"/>
</dbReference>
<dbReference type="InterPro" id="IPR002191">
    <property type="entry name" value="Bac_export_3"/>
</dbReference>
<dbReference type="Proteomes" id="UP000664417">
    <property type="component" value="Unassembled WGS sequence"/>
</dbReference>
<feature type="transmembrane region" description="Helical" evidence="8">
    <location>
        <begin position="51"/>
        <end position="70"/>
    </location>
</feature>
<sequence length="89" mass="9657">MDEATIIDMTIQSMTLVLVLSLPPIIVASVSGVLVSLIQALTQVQEQTLSFAVKLLAVFATLVLTARWVGAELILFGTKMFETFPYAVK</sequence>
<name>A0A8J7QR03_9BACT</name>
<keyword evidence="4 8" id="KW-0812">Transmembrane</keyword>
<dbReference type="EMBL" id="JAFREP010000039">
    <property type="protein sequence ID" value="MBO1322600.1"/>
    <property type="molecule type" value="Genomic_DNA"/>
</dbReference>
<evidence type="ECO:0000256" key="1">
    <source>
        <dbReference type="ARBA" id="ARBA00004651"/>
    </source>
</evidence>
<dbReference type="PANTHER" id="PTHR34040:SF7">
    <property type="entry name" value="SURFACE PRESENTATION OF ANTIGENS PROTEIN SPAQ"/>
    <property type="match status" value="1"/>
</dbReference>
<keyword evidence="6" id="KW-0843">Virulence</keyword>
<comment type="subcellular location">
    <subcellularLocation>
        <location evidence="1">Cell membrane</location>
        <topology evidence="1">Multi-pass membrane protein</topology>
    </subcellularLocation>
</comment>
<dbReference type="Pfam" id="PF01313">
    <property type="entry name" value="Bac_export_3"/>
    <property type="match status" value="1"/>
</dbReference>
<protein>
    <submittedName>
        <fullName evidence="9">Type III secretion system export apparatus subunit SctS</fullName>
    </submittedName>
</protein>
<dbReference type="AlphaFoldDB" id="A0A8J7QR03"/>
<dbReference type="PIRSF" id="PIRSF004669">
    <property type="entry name" value="FliQ"/>
    <property type="match status" value="1"/>
</dbReference>
<evidence type="ECO:0000313" key="10">
    <source>
        <dbReference type="Proteomes" id="UP000664417"/>
    </source>
</evidence>
<accession>A0A8J7QR03</accession>
<dbReference type="InterPro" id="IPR006306">
    <property type="entry name" value="T3SS_HrpO"/>
</dbReference>
<keyword evidence="3" id="KW-1003">Cell membrane</keyword>
<feature type="transmembrane region" description="Helical" evidence="8">
    <location>
        <begin position="16"/>
        <end position="39"/>
    </location>
</feature>
<comment type="caution">
    <text evidence="9">The sequence shown here is derived from an EMBL/GenBank/DDBJ whole genome shotgun (WGS) entry which is preliminary data.</text>
</comment>
<reference evidence="9" key="1">
    <citation type="submission" date="2021-03" db="EMBL/GenBank/DDBJ databases">
        <authorList>
            <person name="Wang G."/>
        </authorList>
    </citation>
    <scope>NUCLEOTIDE SEQUENCE</scope>
    <source>
        <strain evidence="9">KCTC 12899</strain>
    </source>
</reference>
<dbReference type="NCBIfam" id="TIGR01403">
    <property type="entry name" value="fliQ_rel_III"/>
    <property type="match status" value="1"/>
</dbReference>
<evidence type="ECO:0000256" key="6">
    <source>
        <dbReference type="ARBA" id="ARBA00023026"/>
    </source>
</evidence>
<evidence type="ECO:0000256" key="8">
    <source>
        <dbReference type="SAM" id="Phobius"/>
    </source>
</evidence>
<comment type="similarity">
    <text evidence="2">Belongs to the FliQ/MopD/SpaQ family.</text>
</comment>
<gene>
    <name evidence="9" type="primary">sctS</name>
    <name evidence="9" type="ORF">J3U88_29270</name>
</gene>
<dbReference type="RefSeq" id="WP_207862572.1">
    <property type="nucleotide sequence ID" value="NZ_JAFREP010000039.1"/>
</dbReference>
<dbReference type="PANTHER" id="PTHR34040">
    <property type="entry name" value="FLAGELLAR BIOSYNTHETIC PROTEIN FLIQ"/>
    <property type="match status" value="1"/>
</dbReference>
<evidence type="ECO:0000256" key="2">
    <source>
        <dbReference type="ARBA" id="ARBA00006156"/>
    </source>
</evidence>
<keyword evidence="10" id="KW-1185">Reference proteome</keyword>
<organism evidence="9 10">
    <name type="scientific">Acanthopleuribacter pedis</name>
    <dbReference type="NCBI Taxonomy" id="442870"/>
    <lineage>
        <taxon>Bacteria</taxon>
        <taxon>Pseudomonadati</taxon>
        <taxon>Acidobacteriota</taxon>
        <taxon>Holophagae</taxon>
        <taxon>Acanthopleuribacterales</taxon>
        <taxon>Acanthopleuribacteraceae</taxon>
        <taxon>Acanthopleuribacter</taxon>
    </lineage>
</organism>
<evidence type="ECO:0000256" key="7">
    <source>
        <dbReference type="ARBA" id="ARBA00023136"/>
    </source>
</evidence>
<keyword evidence="5 8" id="KW-1133">Transmembrane helix</keyword>
<proteinExistence type="inferred from homology"/>
<dbReference type="GO" id="GO:0009306">
    <property type="term" value="P:protein secretion"/>
    <property type="evidence" value="ECO:0007669"/>
    <property type="project" value="InterPro"/>
</dbReference>
<evidence type="ECO:0000256" key="5">
    <source>
        <dbReference type="ARBA" id="ARBA00022989"/>
    </source>
</evidence>
<evidence type="ECO:0000256" key="3">
    <source>
        <dbReference type="ARBA" id="ARBA00022475"/>
    </source>
</evidence>
<keyword evidence="7 8" id="KW-0472">Membrane</keyword>
<evidence type="ECO:0000256" key="4">
    <source>
        <dbReference type="ARBA" id="ARBA00022692"/>
    </source>
</evidence>
<dbReference type="GO" id="GO:0005886">
    <property type="term" value="C:plasma membrane"/>
    <property type="evidence" value="ECO:0007669"/>
    <property type="project" value="UniProtKB-SubCell"/>
</dbReference>